<organism evidence="3 4">
    <name type="scientific">Natrinema saccharevitans</name>
    <dbReference type="NCBI Taxonomy" id="301967"/>
    <lineage>
        <taxon>Archaea</taxon>
        <taxon>Methanobacteriati</taxon>
        <taxon>Methanobacteriota</taxon>
        <taxon>Stenosarchaea group</taxon>
        <taxon>Halobacteria</taxon>
        <taxon>Halobacteriales</taxon>
        <taxon>Natrialbaceae</taxon>
        <taxon>Natrinema</taxon>
    </lineage>
</organism>
<dbReference type="InterPro" id="IPR002104">
    <property type="entry name" value="Integrase_catalytic"/>
</dbReference>
<dbReference type="Pfam" id="PF00589">
    <property type="entry name" value="Phage_integrase"/>
    <property type="match status" value="1"/>
</dbReference>
<dbReference type="CDD" id="cd00397">
    <property type="entry name" value="DNA_BRE_C"/>
    <property type="match status" value="1"/>
</dbReference>
<accession>A0A1S8AZN2</accession>
<evidence type="ECO:0000313" key="3">
    <source>
        <dbReference type="EMBL" id="OLZ42001.1"/>
    </source>
</evidence>
<keyword evidence="4" id="KW-1185">Reference proteome</keyword>
<dbReference type="GO" id="GO:0006310">
    <property type="term" value="P:DNA recombination"/>
    <property type="evidence" value="ECO:0007669"/>
    <property type="project" value="UniProtKB-KW"/>
</dbReference>
<dbReference type="PROSITE" id="PS51898">
    <property type="entry name" value="TYR_RECOMBINASE"/>
    <property type="match status" value="1"/>
</dbReference>
<evidence type="ECO:0000256" key="1">
    <source>
        <dbReference type="ARBA" id="ARBA00023172"/>
    </source>
</evidence>
<evidence type="ECO:0000313" key="4">
    <source>
        <dbReference type="Proteomes" id="UP000189370"/>
    </source>
</evidence>
<protein>
    <submittedName>
        <fullName evidence="3">Integrase</fullName>
    </submittedName>
</protein>
<dbReference type="SUPFAM" id="SSF56349">
    <property type="entry name" value="DNA breaking-rejoining enzymes"/>
    <property type="match status" value="1"/>
</dbReference>
<evidence type="ECO:0000259" key="2">
    <source>
        <dbReference type="PROSITE" id="PS51898"/>
    </source>
</evidence>
<dbReference type="AlphaFoldDB" id="A0A1S8AZN2"/>
<dbReference type="RefSeq" id="WP_076147114.1">
    <property type="nucleotide sequence ID" value="NZ_LWLN01000001.1"/>
</dbReference>
<dbReference type="STRING" id="301967.A6E15_13885"/>
<sequence>MTRDADRRLERLQERIEGSEDISSDDQEALIDFDRQLALLGSQYGKQRRAKLVRHCVRISENVGGLADALEDRRAAEDIVRWIHSNYENEESNRDYRVALRMFGKRATDSDEIPDSISWVSATTSKNYNPMPDPAKMLWWDDHIKPMLEECRHHRDKALIATAWDSGARSGEIRSLTVGDIADHKYGLQISVDGKKGERSIMLIAAAPYLRQWLNVHPAPNDPQAPLWCQLDQPKEISYQMKLKILKKNARKAGVTHTDVTFTQMRKSSASYLASEGVNQAHLEDHHGWDRGSDVAARYVAVFGDANDREIARAHGVDVEEDESDPISPQTCPRCQRKTPRNESLCVWCGQAMEHGAVEEIEERQQETRTELLKIARDDPELLDDLERIEQFIELADENPGVLREAREFADASTD</sequence>
<dbReference type="Gene3D" id="1.10.443.10">
    <property type="entry name" value="Intergrase catalytic core"/>
    <property type="match status" value="1"/>
</dbReference>
<dbReference type="InterPro" id="IPR013762">
    <property type="entry name" value="Integrase-like_cat_sf"/>
</dbReference>
<feature type="domain" description="Tyr recombinase" evidence="2">
    <location>
        <begin position="133"/>
        <end position="313"/>
    </location>
</feature>
<name>A0A1S8AZN2_9EURY</name>
<dbReference type="GO" id="GO:0015074">
    <property type="term" value="P:DNA integration"/>
    <property type="evidence" value="ECO:0007669"/>
    <property type="project" value="InterPro"/>
</dbReference>
<dbReference type="Proteomes" id="UP000189370">
    <property type="component" value="Unassembled WGS sequence"/>
</dbReference>
<gene>
    <name evidence="3" type="ORF">A6E15_13885</name>
</gene>
<comment type="caution">
    <text evidence="3">The sequence shown here is derived from an EMBL/GenBank/DDBJ whole genome shotgun (WGS) entry which is preliminary data.</text>
</comment>
<dbReference type="GO" id="GO:0003677">
    <property type="term" value="F:DNA binding"/>
    <property type="evidence" value="ECO:0007669"/>
    <property type="project" value="InterPro"/>
</dbReference>
<dbReference type="InterPro" id="IPR011010">
    <property type="entry name" value="DNA_brk_join_enz"/>
</dbReference>
<keyword evidence="1" id="KW-0233">DNA recombination</keyword>
<reference evidence="4" key="1">
    <citation type="submission" date="2016-04" db="EMBL/GenBank/DDBJ databases">
        <authorList>
            <person name="Chen S.-C."/>
            <person name="Lai M.-C."/>
        </authorList>
    </citation>
    <scope>NUCLEOTIDE SEQUENCE [LARGE SCALE GENOMIC DNA]</scope>
    <source>
        <strain evidence="4">AB14</strain>
    </source>
</reference>
<dbReference type="OrthoDB" id="144892at2157"/>
<proteinExistence type="predicted"/>
<dbReference type="EMBL" id="LWLN01000001">
    <property type="protein sequence ID" value="OLZ42001.1"/>
    <property type="molecule type" value="Genomic_DNA"/>
</dbReference>